<keyword evidence="7" id="KW-0378">Hydrolase</keyword>
<evidence type="ECO:0000313" key="18">
    <source>
        <dbReference type="EMBL" id="WTU44250.1"/>
    </source>
</evidence>
<evidence type="ECO:0000256" key="6">
    <source>
        <dbReference type="ARBA" id="ARBA00022777"/>
    </source>
</evidence>
<evidence type="ECO:0000259" key="16">
    <source>
        <dbReference type="PROSITE" id="PS50112"/>
    </source>
</evidence>
<dbReference type="NCBIfam" id="TIGR00229">
    <property type="entry name" value="sensory_box"/>
    <property type="match status" value="2"/>
</dbReference>
<dbReference type="PANTHER" id="PTHR43156:SF2">
    <property type="entry name" value="STAGE II SPORULATION PROTEIN E"/>
    <property type="match status" value="1"/>
</dbReference>
<dbReference type="EMBL" id="CP108253">
    <property type="protein sequence ID" value="WTU44250.1"/>
    <property type="molecule type" value="Genomic_DNA"/>
</dbReference>
<dbReference type="PROSITE" id="PS51746">
    <property type="entry name" value="PPM_2"/>
    <property type="match status" value="1"/>
</dbReference>
<reference evidence="18" key="1">
    <citation type="submission" date="2022-10" db="EMBL/GenBank/DDBJ databases">
        <title>The complete genomes of actinobacterial strains from the NBC collection.</title>
        <authorList>
            <person name="Joergensen T.S."/>
            <person name="Alvarez Arevalo M."/>
            <person name="Sterndorff E.B."/>
            <person name="Faurdal D."/>
            <person name="Vuksanovic O."/>
            <person name="Mourched A.-S."/>
            <person name="Charusanti P."/>
            <person name="Shaw S."/>
            <person name="Blin K."/>
            <person name="Weber T."/>
        </authorList>
    </citation>
    <scope>NUCLEOTIDE SEQUENCE</scope>
    <source>
        <strain evidence="18">NBC_00060</strain>
    </source>
</reference>
<evidence type="ECO:0000256" key="3">
    <source>
        <dbReference type="ARBA" id="ARBA00022679"/>
    </source>
</evidence>
<protein>
    <recommendedName>
        <fullName evidence="1">protein-serine/threonine phosphatase</fullName>
        <ecNumber evidence="1">3.1.3.16</ecNumber>
    </recommendedName>
    <alternativeName>
        <fullName evidence="15">Protein-serine/threonine phosphatase</fullName>
    </alternativeName>
    <alternativeName>
        <fullName evidence="14">Serine/threonine-protein kinase</fullName>
    </alternativeName>
</protein>
<dbReference type="SMART" id="SM00091">
    <property type="entry name" value="PAS"/>
    <property type="match status" value="2"/>
</dbReference>
<dbReference type="CDD" id="cd00130">
    <property type="entry name" value="PAS"/>
    <property type="match status" value="2"/>
</dbReference>
<keyword evidence="6" id="KW-0418">Kinase</keyword>
<dbReference type="InterPro" id="IPR001932">
    <property type="entry name" value="PPM-type_phosphatase-like_dom"/>
</dbReference>
<evidence type="ECO:0000256" key="9">
    <source>
        <dbReference type="ARBA" id="ARBA00022842"/>
    </source>
</evidence>
<dbReference type="SUPFAM" id="SSF81606">
    <property type="entry name" value="PP2C-like"/>
    <property type="match status" value="1"/>
</dbReference>
<dbReference type="Gene3D" id="3.60.40.10">
    <property type="entry name" value="PPM-type phosphatase domain"/>
    <property type="match status" value="1"/>
</dbReference>
<dbReference type="InterPro" id="IPR000014">
    <property type="entry name" value="PAS"/>
</dbReference>
<dbReference type="EC" id="3.1.3.16" evidence="1"/>
<dbReference type="FunFam" id="3.60.40.10:FF:000005">
    <property type="entry name" value="Serine/threonine protein phosphatase"/>
    <property type="match status" value="1"/>
</dbReference>
<evidence type="ECO:0000256" key="1">
    <source>
        <dbReference type="ARBA" id="ARBA00013081"/>
    </source>
</evidence>
<dbReference type="PROSITE" id="PS50112">
    <property type="entry name" value="PAS"/>
    <property type="match status" value="2"/>
</dbReference>
<organism evidence="18">
    <name type="scientific">Streptomyces sp. NBC_00060</name>
    <dbReference type="NCBI Taxonomy" id="2975636"/>
    <lineage>
        <taxon>Bacteria</taxon>
        <taxon>Bacillati</taxon>
        <taxon>Actinomycetota</taxon>
        <taxon>Actinomycetes</taxon>
        <taxon>Kitasatosporales</taxon>
        <taxon>Streptomycetaceae</taxon>
        <taxon>Streptomyces</taxon>
    </lineage>
</organism>
<proteinExistence type="predicted"/>
<keyword evidence="4" id="KW-0479">Metal-binding</keyword>
<dbReference type="SUPFAM" id="SSF55781">
    <property type="entry name" value="GAF domain-like"/>
    <property type="match status" value="1"/>
</dbReference>
<evidence type="ECO:0000256" key="13">
    <source>
        <dbReference type="ARBA" id="ARBA00056274"/>
    </source>
</evidence>
<evidence type="ECO:0000256" key="14">
    <source>
        <dbReference type="ARBA" id="ARBA00075117"/>
    </source>
</evidence>
<evidence type="ECO:0000256" key="12">
    <source>
        <dbReference type="ARBA" id="ARBA00047761"/>
    </source>
</evidence>
<feature type="domain" description="PPM-type phosphatase" evidence="17">
    <location>
        <begin position="480"/>
        <end position="687"/>
    </location>
</feature>
<feature type="domain" description="PAS" evidence="16">
    <location>
        <begin position="144"/>
        <end position="208"/>
    </location>
</feature>
<dbReference type="InterPro" id="IPR035965">
    <property type="entry name" value="PAS-like_dom_sf"/>
</dbReference>
<dbReference type="FunFam" id="3.30.450.40:FF:000035">
    <property type="entry name" value="PAS sensor protein"/>
    <property type="match status" value="1"/>
</dbReference>
<keyword evidence="8" id="KW-0067">ATP-binding</keyword>
<dbReference type="InterPro" id="IPR003018">
    <property type="entry name" value="GAF"/>
</dbReference>
<dbReference type="Pfam" id="PF01590">
    <property type="entry name" value="GAF"/>
    <property type="match status" value="1"/>
</dbReference>
<dbReference type="Pfam" id="PF07228">
    <property type="entry name" value="SpoIIE"/>
    <property type="match status" value="1"/>
</dbReference>
<keyword evidence="9" id="KW-0460">Magnesium</keyword>
<evidence type="ECO:0000256" key="7">
    <source>
        <dbReference type="ARBA" id="ARBA00022801"/>
    </source>
</evidence>
<sequence length="693" mass="73871">MAGAQSFPARSGARDPSLVAGGLLDVLGVAAVVLDAEGRIRLWSPQAKRVYGYTAAEALGQYAAKLLVDEEHREVVLGLFAQVMSGEGTWAGVFPVRHKDGSTLLVEFRNVRLEADNGRMFALGLASEQATLRRVERDLALSLRLVDQSPIGLAVLNTELRYVLVNPALERINGVPADEHLGRRIVDVLPFLDGATVETRMREVMASGRPVLDEFTTGRTAADPERDHAWLVSVYRLDDQAGHVLGIAVSVVDVTEQHEAAVSAAQARRRLSLIADASVRIGTTLDLEVTARELADVAVPEVADIAAVDVLDTVLAGPRPGEADGGAVRFRALALNAAYPTPATRAADPVGDVALYGPTRLVTQCARTGRPVLVPRVRPQDLPRIARNEEAVHLLAAAGVHSYLAVPLIARGQVLGALDLKRARNPAPFSKDDVLLATELAARAAVSIDNARWYQRQRETALMLQRHLLPQRPVAPAGLDIAYRYQPAAADDETGGDWFDVIALSGDRTALVVGDVMGSGINAAATMGQLRATARALARLDLDPATVLTHLDAATADLGDATATCVYALYDPHTHLCHIAVAGHPPPVHLRPGRPPRLLDLPTGAPLGVGGVPFSTTAVTLDPGDDLVLYTDGLIETRDQDIDTRLATLTDLLTGPSRPLEDACDFLLAALRRPDTHDDVALLIARAHALTAT</sequence>
<dbReference type="GO" id="GO:0004722">
    <property type="term" value="F:protein serine/threonine phosphatase activity"/>
    <property type="evidence" value="ECO:0007669"/>
    <property type="project" value="UniProtKB-EC"/>
</dbReference>
<evidence type="ECO:0000256" key="15">
    <source>
        <dbReference type="ARBA" id="ARBA00081350"/>
    </source>
</evidence>
<dbReference type="Gene3D" id="3.30.450.40">
    <property type="match status" value="1"/>
</dbReference>
<keyword evidence="10" id="KW-0904">Protein phosphatase</keyword>
<name>A0AAU2HBF2_9ACTN</name>
<dbReference type="PANTHER" id="PTHR43156">
    <property type="entry name" value="STAGE II SPORULATION PROTEIN E-RELATED"/>
    <property type="match status" value="1"/>
</dbReference>
<dbReference type="SUPFAM" id="SSF55785">
    <property type="entry name" value="PYP-like sensor domain (PAS domain)"/>
    <property type="match status" value="2"/>
</dbReference>
<dbReference type="Gene3D" id="3.30.450.20">
    <property type="entry name" value="PAS domain"/>
    <property type="match status" value="2"/>
</dbReference>
<evidence type="ECO:0000256" key="10">
    <source>
        <dbReference type="ARBA" id="ARBA00022912"/>
    </source>
</evidence>
<dbReference type="InterPro" id="IPR036457">
    <property type="entry name" value="PPM-type-like_dom_sf"/>
</dbReference>
<dbReference type="Pfam" id="PF08448">
    <property type="entry name" value="PAS_4"/>
    <property type="match status" value="2"/>
</dbReference>
<dbReference type="FunFam" id="3.30.450.20:FF:000120">
    <property type="entry name" value="PAS domain S-box protein"/>
    <property type="match status" value="1"/>
</dbReference>
<gene>
    <name evidence="18" type="ORF">OHV25_34060</name>
</gene>
<dbReference type="SMART" id="SM00331">
    <property type="entry name" value="PP2C_SIG"/>
    <property type="match status" value="1"/>
</dbReference>
<dbReference type="InterPro" id="IPR029016">
    <property type="entry name" value="GAF-like_dom_sf"/>
</dbReference>
<keyword evidence="2" id="KW-0597">Phosphoprotein</keyword>
<dbReference type="GO" id="GO:0005524">
    <property type="term" value="F:ATP binding"/>
    <property type="evidence" value="ECO:0007669"/>
    <property type="project" value="UniProtKB-KW"/>
</dbReference>
<evidence type="ECO:0000256" key="4">
    <source>
        <dbReference type="ARBA" id="ARBA00022723"/>
    </source>
</evidence>
<keyword evidence="11" id="KW-0464">Manganese</keyword>
<comment type="function">
    <text evidence="13">Primarily acts as an independent SigF regulator that is sensitive to the osmosensory signal, mediating the cross talk of PknD with the SigF regulon. Possesses both phosphatase and kinase activities. The kinase domain functions as a classic anti-sigma factor-like kinase to phosphorylate the anti-anti-sigma factor domain at the canonical regulatory site, and the phosphatase domain antagonizes this activity.</text>
</comment>
<dbReference type="InterPro" id="IPR013656">
    <property type="entry name" value="PAS_4"/>
</dbReference>
<keyword evidence="5" id="KW-0547">Nucleotide-binding</keyword>
<accession>A0AAU2HBF2</accession>
<evidence type="ECO:0000256" key="11">
    <source>
        <dbReference type="ARBA" id="ARBA00023211"/>
    </source>
</evidence>
<dbReference type="InterPro" id="IPR052016">
    <property type="entry name" value="Bact_Sigma-Reg"/>
</dbReference>
<keyword evidence="3" id="KW-0808">Transferase</keyword>
<evidence type="ECO:0000259" key="17">
    <source>
        <dbReference type="PROSITE" id="PS51746"/>
    </source>
</evidence>
<feature type="domain" description="PAS" evidence="16">
    <location>
        <begin position="23"/>
        <end position="87"/>
    </location>
</feature>
<evidence type="ECO:0000256" key="2">
    <source>
        <dbReference type="ARBA" id="ARBA00022553"/>
    </source>
</evidence>
<evidence type="ECO:0000256" key="5">
    <source>
        <dbReference type="ARBA" id="ARBA00022741"/>
    </source>
</evidence>
<comment type="catalytic activity">
    <reaction evidence="12">
        <text>O-phospho-L-seryl-[protein] + H2O = L-seryl-[protein] + phosphate</text>
        <dbReference type="Rhea" id="RHEA:20629"/>
        <dbReference type="Rhea" id="RHEA-COMP:9863"/>
        <dbReference type="Rhea" id="RHEA-COMP:11604"/>
        <dbReference type="ChEBI" id="CHEBI:15377"/>
        <dbReference type="ChEBI" id="CHEBI:29999"/>
        <dbReference type="ChEBI" id="CHEBI:43474"/>
        <dbReference type="ChEBI" id="CHEBI:83421"/>
        <dbReference type="EC" id="3.1.3.16"/>
    </reaction>
</comment>
<dbReference type="SMART" id="SM00065">
    <property type="entry name" value="GAF"/>
    <property type="match status" value="1"/>
</dbReference>
<dbReference type="GO" id="GO:0016301">
    <property type="term" value="F:kinase activity"/>
    <property type="evidence" value="ECO:0007669"/>
    <property type="project" value="UniProtKB-KW"/>
</dbReference>
<dbReference type="AlphaFoldDB" id="A0AAU2HBF2"/>
<evidence type="ECO:0000256" key="8">
    <source>
        <dbReference type="ARBA" id="ARBA00022840"/>
    </source>
</evidence>
<dbReference type="GO" id="GO:0046872">
    <property type="term" value="F:metal ion binding"/>
    <property type="evidence" value="ECO:0007669"/>
    <property type="project" value="UniProtKB-KW"/>
</dbReference>